<reference evidence="4 5" key="1">
    <citation type="submission" date="2016-10" db="EMBL/GenBank/DDBJ databases">
        <authorList>
            <person name="de Groot N.N."/>
        </authorList>
    </citation>
    <scope>NUCLEOTIDE SEQUENCE [LARGE SCALE GENOMIC DNA]</scope>
    <source>
        <strain evidence="4 5">DSM 19182</strain>
    </source>
</reference>
<evidence type="ECO:0000313" key="5">
    <source>
        <dbReference type="Proteomes" id="UP000198548"/>
    </source>
</evidence>
<feature type="transmembrane region" description="Helical" evidence="1">
    <location>
        <begin position="14"/>
        <end position="34"/>
    </location>
</feature>
<evidence type="ECO:0000259" key="2">
    <source>
        <dbReference type="Pfam" id="PF09851"/>
    </source>
</evidence>
<keyword evidence="1" id="KW-0472">Membrane</keyword>
<dbReference type="Proteomes" id="UP000321425">
    <property type="component" value="Unassembled WGS sequence"/>
</dbReference>
<dbReference type="Proteomes" id="UP000198548">
    <property type="component" value="Unassembled WGS sequence"/>
</dbReference>
<dbReference type="InterPro" id="IPR018649">
    <property type="entry name" value="SHOCT"/>
</dbReference>
<dbReference type="EMBL" id="FOBL01000041">
    <property type="protein sequence ID" value="SEM26001.1"/>
    <property type="molecule type" value="Genomic_DNA"/>
</dbReference>
<keyword evidence="1" id="KW-1133">Transmembrane helix</keyword>
<dbReference type="RefSeq" id="WP_068710713.1">
    <property type="nucleotide sequence ID" value="NZ_BJUX01000038.1"/>
</dbReference>
<evidence type="ECO:0000313" key="3">
    <source>
        <dbReference type="EMBL" id="GEK90202.1"/>
    </source>
</evidence>
<protein>
    <submittedName>
        <fullName evidence="4">Putative membrane protein</fullName>
    </submittedName>
</protein>
<organism evidence="4 5">
    <name type="scientific">Alkalibacterium putridalgicola</name>
    <dbReference type="NCBI Taxonomy" id="426703"/>
    <lineage>
        <taxon>Bacteria</taxon>
        <taxon>Bacillati</taxon>
        <taxon>Bacillota</taxon>
        <taxon>Bacilli</taxon>
        <taxon>Lactobacillales</taxon>
        <taxon>Carnobacteriaceae</taxon>
        <taxon>Alkalibacterium</taxon>
    </lineage>
</organism>
<feature type="domain" description="SHOCT" evidence="2">
    <location>
        <begin position="48"/>
        <end position="73"/>
    </location>
</feature>
<accession>A0A1H7WX43</accession>
<sequence length="75" mass="8587">MYDGVCSGIIGSGFLWPIPVVLVFLIGLSMIMIAKNNRQKKRPIESSSLEILNERYARGEIDDQEYSRRKKNLDL</sequence>
<evidence type="ECO:0000313" key="6">
    <source>
        <dbReference type="Proteomes" id="UP000321425"/>
    </source>
</evidence>
<reference evidence="3 6" key="2">
    <citation type="submission" date="2019-07" db="EMBL/GenBank/DDBJ databases">
        <title>Whole genome shotgun sequence of Alkalibacterium putridalgicola NBRC 103243.</title>
        <authorList>
            <person name="Hosoyama A."/>
            <person name="Uohara A."/>
            <person name="Ohji S."/>
            <person name="Ichikawa N."/>
        </authorList>
    </citation>
    <scope>NUCLEOTIDE SEQUENCE [LARGE SCALE GENOMIC DNA]</scope>
    <source>
        <strain evidence="3 6">NBRC 103243</strain>
    </source>
</reference>
<evidence type="ECO:0000313" key="4">
    <source>
        <dbReference type="EMBL" id="SEM26001.1"/>
    </source>
</evidence>
<keyword evidence="6" id="KW-1185">Reference proteome</keyword>
<gene>
    <name evidence="3" type="ORF">APU01nite_22410</name>
    <name evidence="4" type="ORF">SAMN04488100_14114</name>
</gene>
<dbReference type="OrthoDB" id="48047at2"/>
<name>A0A1H7WX43_9LACT</name>
<proteinExistence type="predicted"/>
<keyword evidence="1" id="KW-0812">Transmembrane</keyword>
<dbReference type="Pfam" id="PF09851">
    <property type="entry name" value="SHOCT"/>
    <property type="match status" value="1"/>
</dbReference>
<dbReference type="AlphaFoldDB" id="A0A1H7WX43"/>
<dbReference type="STRING" id="426703.SAMN04488100_14114"/>
<evidence type="ECO:0000256" key="1">
    <source>
        <dbReference type="SAM" id="Phobius"/>
    </source>
</evidence>
<dbReference type="EMBL" id="BJUX01000038">
    <property type="protein sequence ID" value="GEK90202.1"/>
    <property type="molecule type" value="Genomic_DNA"/>
</dbReference>